<dbReference type="EMBL" id="MU006094">
    <property type="protein sequence ID" value="KAF2839496.1"/>
    <property type="molecule type" value="Genomic_DNA"/>
</dbReference>
<protein>
    <submittedName>
        <fullName evidence="1">Uncharacterized protein</fullName>
    </submittedName>
</protein>
<name>A0A9P4SBA8_9PEZI</name>
<dbReference type="AlphaFoldDB" id="A0A9P4SBA8"/>
<dbReference type="OrthoDB" id="10069349at2759"/>
<accession>A0A9P4SBA8</accession>
<evidence type="ECO:0000313" key="1">
    <source>
        <dbReference type="EMBL" id="KAF2839496.1"/>
    </source>
</evidence>
<dbReference type="Proteomes" id="UP000799429">
    <property type="component" value="Unassembled WGS sequence"/>
</dbReference>
<organism evidence="1 2">
    <name type="scientific">Patellaria atrata CBS 101060</name>
    <dbReference type="NCBI Taxonomy" id="1346257"/>
    <lineage>
        <taxon>Eukaryota</taxon>
        <taxon>Fungi</taxon>
        <taxon>Dikarya</taxon>
        <taxon>Ascomycota</taxon>
        <taxon>Pezizomycotina</taxon>
        <taxon>Dothideomycetes</taxon>
        <taxon>Dothideomycetes incertae sedis</taxon>
        <taxon>Patellariales</taxon>
        <taxon>Patellariaceae</taxon>
        <taxon>Patellaria</taxon>
    </lineage>
</organism>
<evidence type="ECO:0000313" key="2">
    <source>
        <dbReference type="Proteomes" id="UP000799429"/>
    </source>
</evidence>
<comment type="caution">
    <text evidence="1">The sequence shown here is derived from an EMBL/GenBank/DDBJ whole genome shotgun (WGS) entry which is preliminary data.</text>
</comment>
<keyword evidence="2" id="KW-1185">Reference proteome</keyword>
<sequence>MSSSKGEDIGLVFKAELSNITTETHPKFCGLFEFDKYIRVPVENSSSNYTHHEILVSTNTTGQNLARLLALALNGTYSTPWDFYFQLPSLGPSLHEHKQIRLITHSEFDDVLHTTNTIDAFRMVGPLQLAQYPSSALPLVTLSKDGYVTLYDQENIMCG</sequence>
<proteinExistence type="predicted"/>
<reference evidence="1" key="1">
    <citation type="journal article" date="2020" name="Stud. Mycol.">
        <title>101 Dothideomycetes genomes: a test case for predicting lifestyles and emergence of pathogens.</title>
        <authorList>
            <person name="Haridas S."/>
            <person name="Albert R."/>
            <person name="Binder M."/>
            <person name="Bloem J."/>
            <person name="Labutti K."/>
            <person name="Salamov A."/>
            <person name="Andreopoulos B."/>
            <person name="Baker S."/>
            <person name="Barry K."/>
            <person name="Bills G."/>
            <person name="Bluhm B."/>
            <person name="Cannon C."/>
            <person name="Castanera R."/>
            <person name="Culley D."/>
            <person name="Daum C."/>
            <person name="Ezra D."/>
            <person name="Gonzalez J."/>
            <person name="Henrissat B."/>
            <person name="Kuo A."/>
            <person name="Liang C."/>
            <person name="Lipzen A."/>
            <person name="Lutzoni F."/>
            <person name="Magnuson J."/>
            <person name="Mondo S."/>
            <person name="Nolan M."/>
            <person name="Ohm R."/>
            <person name="Pangilinan J."/>
            <person name="Park H.-J."/>
            <person name="Ramirez L."/>
            <person name="Alfaro M."/>
            <person name="Sun H."/>
            <person name="Tritt A."/>
            <person name="Yoshinaga Y."/>
            <person name="Zwiers L.-H."/>
            <person name="Turgeon B."/>
            <person name="Goodwin S."/>
            <person name="Spatafora J."/>
            <person name="Crous P."/>
            <person name="Grigoriev I."/>
        </authorList>
    </citation>
    <scope>NUCLEOTIDE SEQUENCE</scope>
    <source>
        <strain evidence="1">CBS 101060</strain>
    </source>
</reference>
<gene>
    <name evidence="1" type="ORF">M501DRAFT_1015595</name>
</gene>